<comment type="caution">
    <text evidence="3">The sequence shown here is derived from an EMBL/GenBank/DDBJ whole genome shotgun (WGS) entry which is preliminary data.</text>
</comment>
<evidence type="ECO:0000259" key="2">
    <source>
        <dbReference type="Pfam" id="PF11976"/>
    </source>
</evidence>
<feature type="region of interest" description="Disordered" evidence="1">
    <location>
        <begin position="41"/>
        <end position="66"/>
    </location>
</feature>
<evidence type="ECO:0000313" key="3">
    <source>
        <dbReference type="EMBL" id="PJF17906.1"/>
    </source>
</evidence>
<dbReference type="SUPFAM" id="SSF54236">
    <property type="entry name" value="Ubiquitin-like"/>
    <property type="match status" value="2"/>
</dbReference>
<dbReference type="Proteomes" id="UP000240830">
    <property type="component" value="Unassembled WGS sequence"/>
</dbReference>
<accession>A0A2H9TJI8</accession>
<dbReference type="InterPro" id="IPR029071">
    <property type="entry name" value="Ubiquitin-like_domsf"/>
</dbReference>
<keyword evidence="4" id="KW-1185">Reference proteome</keyword>
<feature type="domain" description="Rad60/SUMO-like" evidence="2">
    <location>
        <begin position="224"/>
        <end position="293"/>
    </location>
</feature>
<dbReference type="InterPro" id="IPR022617">
    <property type="entry name" value="Rad60/SUMO-like_dom"/>
</dbReference>
<evidence type="ECO:0000313" key="4">
    <source>
        <dbReference type="Proteomes" id="UP000240830"/>
    </source>
</evidence>
<protein>
    <recommendedName>
        <fullName evidence="2">Rad60/SUMO-like domain-containing protein</fullName>
    </recommendedName>
</protein>
<name>A0A2H9TJI8_9FUNG</name>
<sequence length="294" mass="32573">MTSPAKKTTSSTASFFFRAKPKKLLSEVKRVLDNVETIEVIDSDDDGGDGNDGIGDRRSKRPRKVETEIGNVEREITIIEDEPRKSLSKVKKHPPLPAISSPAPETSNVVPVLTNEPTVPGSPNAPISKLYKTHCKERKLNFYSIILTCDGVRLFASATPASLGVHSGSISVKNDYHRSEKEQALQREALLAVATDNTELWQHITPKDTLHSAESLDCPSEWTLNIKSSKTEPIQIRANPHEPLQSSALDSIRTQLHIPSNRPLKLVFDGMTLDLTQTPVQLQLEDDDLLELLF</sequence>
<reference evidence="3 4" key="1">
    <citation type="submission" date="2016-10" db="EMBL/GenBank/DDBJ databases">
        <title>The genome of Paramicrosporidium saccamoebae is the missing link in understanding Cryptomycota and Microsporidia evolution.</title>
        <authorList>
            <person name="Quandt C.A."/>
            <person name="Beaudet D."/>
            <person name="Corsaro D."/>
            <person name="Michel R."/>
            <person name="Corradi N."/>
            <person name="James T."/>
        </authorList>
    </citation>
    <scope>NUCLEOTIDE SEQUENCE [LARGE SCALE GENOMIC DNA]</scope>
    <source>
        <strain evidence="3 4">KSL3</strain>
    </source>
</reference>
<proteinExistence type="predicted"/>
<dbReference type="Gene3D" id="3.10.20.90">
    <property type="entry name" value="Phosphatidylinositol 3-kinase Catalytic Subunit, Chain A, domain 1"/>
    <property type="match status" value="2"/>
</dbReference>
<evidence type="ECO:0000256" key="1">
    <source>
        <dbReference type="SAM" id="MobiDB-lite"/>
    </source>
</evidence>
<dbReference type="EMBL" id="MTSL01000150">
    <property type="protein sequence ID" value="PJF17906.1"/>
    <property type="molecule type" value="Genomic_DNA"/>
</dbReference>
<dbReference type="Pfam" id="PF11976">
    <property type="entry name" value="Rad60-SLD"/>
    <property type="match status" value="1"/>
</dbReference>
<gene>
    <name evidence="3" type="ORF">PSACC_02196</name>
</gene>
<organism evidence="3 4">
    <name type="scientific">Paramicrosporidium saccamoebae</name>
    <dbReference type="NCBI Taxonomy" id="1246581"/>
    <lineage>
        <taxon>Eukaryota</taxon>
        <taxon>Fungi</taxon>
        <taxon>Fungi incertae sedis</taxon>
        <taxon>Cryptomycota</taxon>
        <taxon>Cryptomycota incertae sedis</taxon>
        <taxon>Paramicrosporidium</taxon>
    </lineage>
</organism>
<feature type="region of interest" description="Disordered" evidence="1">
    <location>
        <begin position="86"/>
        <end position="109"/>
    </location>
</feature>
<dbReference type="AlphaFoldDB" id="A0A2H9TJI8"/>